<dbReference type="Pfam" id="PF03466">
    <property type="entry name" value="LysR_substrate"/>
    <property type="match status" value="1"/>
</dbReference>
<evidence type="ECO:0000256" key="1">
    <source>
        <dbReference type="ARBA" id="ARBA00009437"/>
    </source>
</evidence>
<protein>
    <recommendedName>
        <fullName evidence="5">HTH lysR-type domain-containing protein</fullName>
    </recommendedName>
</protein>
<dbReference type="PRINTS" id="PR00039">
    <property type="entry name" value="HTHLYSR"/>
</dbReference>
<dbReference type="Proteomes" id="UP000063275">
    <property type="component" value="Chromosome"/>
</dbReference>
<reference evidence="6 7" key="1">
    <citation type="submission" date="2015-11" db="EMBL/GenBank/DDBJ databases">
        <authorList>
            <person name="Zhang Y."/>
            <person name="Guo Z."/>
        </authorList>
    </citation>
    <scope>NUCLEOTIDE SEQUENCE [LARGE SCALE GENOMIC DNA]</scope>
    <source>
        <strain evidence="6 7">ChDC F174</strain>
    </source>
</reference>
<keyword evidence="3" id="KW-0238">DNA-binding</keyword>
<dbReference type="InterPro" id="IPR005119">
    <property type="entry name" value="LysR_subst-bd"/>
</dbReference>
<sequence>MDVKDMEYVVTVARLKSFSKAAAALYVSQPALSQSIKKLENKLNIELFYRDKIKVEVTEAGVEFVKEAEEILKAITQLENKMKLLQYKTKKILSIGISWSYGRHFMADILKIFKQKEWDYSIKVIEGESRFLEGQIEQGNVDFGIFPAPIYNSNLISYPLLEEKLLLAIHTDNIKALSIAKEQERVQHAVSLSALSEFPFILMKKGFKLRNIVNHICYNQNFSPIVLVESENLNTCLSLVENNYGITILPDIVLNKSNSKQLKFFPIKDNYNSRFLLLVANSSILKYIDLAQLAEEFSNIYFKNQQVKNHL</sequence>
<dbReference type="KEGG" id="fhw:RN87_04970"/>
<dbReference type="SUPFAM" id="SSF46785">
    <property type="entry name" value="Winged helix' DNA-binding domain"/>
    <property type="match status" value="1"/>
</dbReference>
<evidence type="ECO:0000313" key="6">
    <source>
        <dbReference type="EMBL" id="ALQ39887.1"/>
    </source>
</evidence>
<evidence type="ECO:0000256" key="3">
    <source>
        <dbReference type="ARBA" id="ARBA00023125"/>
    </source>
</evidence>
<feature type="domain" description="HTH lysR-type" evidence="5">
    <location>
        <begin position="1"/>
        <end position="58"/>
    </location>
</feature>
<evidence type="ECO:0000256" key="4">
    <source>
        <dbReference type="ARBA" id="ARBA00023163"/>
    </source>
</evidence>
<proteinExistence type="inferred from homology"/>
<dbReference type="InterPro" id="IPR036390">
    <property type="entry name" value="WH_DNA-bd_sf"/>
</dbReference>
<dbReference type="InterPro" id="IPR000847">
    <property type="entry name" value="LysR_HTH_N"/>
</dbReference>
<dbReference type="SUPFAM" id="SSF53850">
    <property type="entry name" value="Periplasmic binding protein-like II"/>
    <property type="match status" value="1"/>
</dbReference>
<dbReference type="OrthoDB" id="9803735at2"/>
<evidence type="ECO:0000313" key="7">
    <source>
        <dbReference type="Proteomes" id="UP000063275"/>
    </source>
</evidence>
<dbReference type="CDD" id="cd05466">
    <property type="entry name" value="PBP2_LTTR_substrate"/>
    <property type="match status" value="1"/>
</dbReference>
<evidence type="ECO:0000259" key="5">
    <source>
        <dbReference type="PROSITE" id="PS50931"/>
    </source>
</evidence>
<dbReference type="EMBL" id="CP013331">
    <property type="protein sequence ID" value="ALQ39887.1"/>
    <property type="molecule type" value="Genomic_DNA"/>
</dbReference>
<dbReference type="FunFam" id="1.10.10.10:FF:000001">
    <property type="entry name" value="LysR family transcriptional regulator"/>
    <property type="match status" value="1"/>
</dbReference>
<dbReference type="AlphaFoldDB" id="A0A0S2ZM79"/>
<dbReference type="GO" id="GO:0003677">
    <property type="term" value="F:DNA binding"/>
    <property type="evidence" value="ECO:0007669"/>
    <property type="project" value="UniProtKB-KW"/>
</dbReference>
<dbReference type="Gene3D" id="1.10.10.10">
    <property type="entry name" value="Winged helix-like DNA-binding domain superfamily/Winged helix DNA-binding domain"/>
    <property type="match status" value="1"/>
</dbReference>
<gene>
    <name evidence="6" type="ORF">RN87_04970</name>
</gene>
<name>A0A0S2ZM79_9FUSO</name>
<dbReference type="PANTHER" id="PTHR30419:SF28">
    <property type="entry name" value="HTH-TYPE TRANSCRIPTIONAL REGULATOR BSDA"/>
    <property type="match status" value="1"/>
</dbReference>
<dbReference type="Pfam" id="PF00126">
    <property type="entry name" value="HTH_1"/>
    <property type="match status" value="1"/>
</dbReference>
<dbReference type="PANTHER" id="PTHR30419">
    <property type="entry name" value="HTH-TYPE TRANSCRIPTIONAL REGULATOR YBHD"/>
    <property type="match status" value="1"/>
</dbReference>
<accession>A0A0S2ZM79</accession>
<keyword evidence="4" id="KW-0804">Transcription</keyword>
<evidence type="ECO:0000256" key="2">
    <source>
        <dbReference type="ARBA" id="ARBA00023015"/>
    </source>
</evidence>
<comment type="similarity">
    <text evidence="1">Belongs to the LysR transcriptional regulatory family.</text>
</comment>
<keyword evidence="2" id="KW-0805">Transcription regulation</keyword>
<organism evidence="6">
    <name type="scientific">Fusobacterium hwasookii ChDC F174</name>
    <dbReference type="NCBI Taxonomy" id="1307442"/>
    <lineage>
        <taxon>Bacteria</taxon>
        <taxon>Fusobacteriati</taxon>
        <taxon>Fusobacteriota</taxon>
        <taxon>Fusobacteriia</taxon>
        <taxon>Fusobacteriales</taxon>
        <taxon>Fusobacteriaceae</taxon>
        <taxon>Fusobacterium</taxon>
    </lineage>
</organism>
<dbReference type="GO" id="GO:0005829">
    <property type="term" value="C:cytosol"/>
    <property type="evidence" value="ECO:0007669"/>
    <property type="project" value="TreeGrafter"/>
</dbReference>
<dbReference type="PROSITE" id="PS50931">
    <property type="entry name" value="HTH_LYSR"/>
    <property type="match status" value="1"/>
</dbReference>
<dbReference type="GO" id="GO:0003700">
    <property type="term" value="F:DNA-binding transcription factor activity"/>
    <property type="evidence" value="ECO:0007669"/>
    <property type="project" value="InterPro"/>
</dbReference>
<dbReference type="Gene3D" id="3.40.190.290">
    <property type="match status" value="1"/>
</dbReference>
<dbReference type="RefSeq" id="WP_029493354.1">
    <property type="nucleotide sequence ID" value="NZ_ATKF01000070.1"/>
</dbReference>
<dbReference type="InterPro" id="IPR036388">
    <property type="entry name" value="WH-like_DNA-bd_sf"/>
</dbReference>
<dbReference type="InterPro" id="IPR050950">
    <property type="entry name" value="HTH-type_LysR_regulators"/>
</dbReference>